<evidence type="ECO:0000256" key="2">
    <source>
        <dbReference type="ARBA" id="ARBA00022840"/>
    </source>
</evidence>
<dbReference type="InterPro" id="IPR043129">
    <property type="entry name" value="ATPase_NBD"/>
</dbReference>
<dbReference type="Gene3D" id="3.30.30.30">
    <property type="match status" value="1"/>
</dbReference>
<dbReference type="Gene3D" id="3.30.420.40">
    <property type="match status" value="2"/>
</dbReference>
<dbReference type="InterPro" id="IPR029047">
    <property type="entry name" value="HSP70_peptide-bd_sf"/>
</dbReference>
<dbReference type="FunFam" id="3.90.640.10:FF:000004">
    <property type="entry name" value="Heat shock 70 kDa protein 4"/>
    <property type="match status" value="1"/>
</dbReference>
<sequence>MSVVGFDIGNDNCVIAVANQRGVDVLLNDESKRETPAVVSFGDKQRFMGSSGAASTTMHPKSTISQIKRLITLSYRDPSVQNELQLLPFETSEGADGGILIHLRYLGQRHIFTPVQVLAMLLGYLKELTEKNLGMEIASCVISIPSYFTDSQRSSYLYAAEIVGLSPLRLMHDCTAIALGYGIYKTEYPRGGEANVVFVDIGHCDTQVAVVSFRHGGLKVLAHAFDSKLGGRDFDEVLFRYFASQFRDQYKIDVYSSSRASVRLRASCEKLKKVLSANTEAQFNIECLIEEKDVQGCIKRDEFENLASGLVEKIDFACRRALDESGLTFERIHGVELVGSGSRVPAITNMLHSLFGKEPSRTLNASECVARGCAVQCAMLSPTYRLKEYEIEDRFPFSFSVSLSSDDEVSVCSVGDRAFFPKGTTFPRSKVLKLQRNDVFSMEIFYSNQNELPLGVSTRISSFKIGPFRVSSDEKANIKIKVQLNLNGIVAVNAVSLVDDHLDDSLKSSTTETLPENLSQSNHDSFGKACVPSLMGHGMRRLKAVRRQDVFINETTYCGMTKEELSQARSKEHDLAQQDKNMERTKEKKNALEAYVYETRNKLMDTYRGFASASEKEGISDKLQQTEEWLYEEGEDESETIYTKKLEDLKELVDPIEHRYKEEDLRQLAGRNLSNSIKEYQSAAGTLPASERDFVLGECNRVEEWLQQRMQLQDSLAKNANPAVWSGEINEKAKALDE</sequence>
<feature type="coiled-coil region" evidence="5">
    <location>
        <begin position="568"/>
        <end position="595"/>
    </location>
</feature>
<dbReference type="Pfam" id="PF00012">
    <property type="entry name" value="HSP70"/>
    <property type="match status" value="1"/>
</dbReference>
<dbReference type="Gene3D" id="3.90.640.10">
    <property type="entry name" value="Actin, Chain A, domain 4"/>
    <property type="match status" value="1"/>
</dbReference>
<dbReference type="FunFam" id="1.20.1270.10:FF:000002">
    <property type="entry name" value="Heat shock 70 kDa protein 4"/>
    <property type="match status" value="1"/>
</dbReference>
<dbReference type="GO" id="GO:0005634">
    <property type="term" value="C:nucleus"/>
    <property type="evidence" value="ECO:0007669"/>
    <property type="project" value="TreeGrafter"/>
</dbReference>
<dbReference type="AlphaFoldDB" id="S8EMX0"/>
<evidence type="ECO:0000256" key="1">
    <source>
        <dbReference type="ARBA" id="ARBA00022741"/>
    </source>
</evidence>
<dbReference type="FunFam" id="3.30.420.40:FF:000171">
    <property type="entry name" value="Heat shock 70 kDa protein 4"/>
    <property type="match status" value="2"/>
</dbReference>
<keyword evidence="7" id="KW-1185">Reference proteome</keyword>
<reference evidence="6 7" key="1">
    <citation type="journal article" date="2013" name="BMC Genomics">
        <title>The miniature genome of a carnivorous plant Genlisea aurea contains a low number of genes and short non-coding sequences.</title>
        <authorList>
            <person name="Leushkin E.V."/>
            <person name="Sutormin R.A."/>
            <person name="Nabieva E.R."/>
            <person name="Penin A.A."/>
            <person name="Kondrashov A.S."/>
            <person name="Logacheva M.D."/>
        </authorList>
    </citation>
    <scope>NUCLEOTIDE SEQUENCE [LARGE SCALE GENOMIC DNA]</scope>
</reference>
<dbReference type="OrthoDB" id="434160at2759"/>
<protein>
    <recommendedName>
        <fullName evidence="8">Heat shock 70 kDa protein 16</fullName>
    </recommendedName>
</protein>
<dbReference type="PRINTS" id="PR00301">
    <property type="entry name" value="HEATSHOCK70"/>
</dbReference>
<dbReference type="Gene3D" id="2.60.34.10">
    <property type="entry name" value="Substrate Binding Domain Of DNAk, Chain A, domain 1"/>
    <property type="match status" value="1"/>
</dbReference>
<evidence type="ECO:0000313" key="7">
    <source>
        <dbReference type="Proteomes" id="UP000015453"/>
    </source>
</evidence>
<evidence type="ECO:0000256" key="3">
    <source>
        <dbReference type="ARBA" id="ARBA00023186"/>
    </source>
</evidence>
<evidence type="ECO:0000256" key="5">
    <source>
        <dbReference type="SAM" id="Coils"/>
    </source>
</evidence>
<dbReference type="InterPro" id="IPR029048">
    <property type="entry name" value="HSP70_C_sf"/>
</dbReference>
<dbReference type="InterPro" id="IPR013126">
    <property type="entry name" value="Hsp_70_fam"/>
</dbReference>
<dbReference type="GO" id="GO:0140662">
    <property type="term" value="F:ATP-dependent protein folding chaperone"/>
    <property type="evidence" value="ECO:0007669"/>
    <property type="project" value="InterPro"/>
</dbReference>
<dbReference type="GO" id="GO:0005829">
    <property type="term" value="C:cytosol"/>
    <property type="evidence" value="ECO:0007669"/>
    <property type="project" value="TreeGrafter"/>
</dbReference>
<feature type="non-terminal residue" evidence="6">
    <location>
        <position position="738"/>
    </location>
</feature>
<comment type="similarity">
    <text evidence="4">Belongs to the heat shock protein 70 (TC 1.A.33) family. HSP110/SSE subfamily.</text>
</comment>
<organism evidence="6 7">
    <name type="scientific">Genlisea aurea</name>
    <dbReference type="NCBI Taxonomy" id="192259"/>
    <lineage>
        <taxon>Eukaryota</taxon>
        <taxon>Viridiplantae</taxon>
        <taxon>Streptophyta</taxon>
        <taxon>Embryophyta</taxon>
        <taxon>Tracheophyta</taxon>
        <taxon>Spermatophyta</taxon>
        <taxon>Magnoliopsida</taxon>
        <taxon>eudicotyledons</taxon>
        <taxon>Gunneridae</taxon>
        <taxon>Pentapetalae</taxon>
        <taxon>asterids</taxon>
        <taxon>lamiids</taxon>
        <taxon>Lamiales</taxon>
        <taxon>Lentibulariaceae</taxon>
        <taxon>Genlisea</taxon>
    </lineage>
</organism>
<dbReference type="EMBL" id="AUSU01000197">
    <property type="protein sequence ID" value="EPS74057.1"/>
    <property type="molecule type" value="Genomic_DNA"/>
</dbReference>
<evidence type="ECO:0008006" key="8">
    <source>
        <dbReference type="Google" id="ProtNLM"/>
    </source>
</evidence>
<evidence type="ECO:0000313" key="6">
    <source>
        <dbReference type="EMBL" id="EPS74057.1"/>
    </source>
</evidence>
<accession>S8EMX0</accession>
<proteinExistence type="inferred from homology"/>
<keyword evidence="1" id="KW-0547">Nucleotide-binding</keyword>
<keyword evidence="2" id="KW-0067">ATP-binding</keyword>
<dbReference type="Proteomes" id="UP000015453">
    <property type="component" value="Unassembled WGS sequence"/>
</dbReference>
<keyword evidence="3" id="KW-0143">Chaperone</keyword>
<evidence type="ECO:0000256" key="4">
    <source>
        <dbReference type="ARBA" id="ARBA00061090"/>
    </source>
</evidence>
<dbReference type="Gene3D" id="1.20.1270.10">
    <property type="match status" value="1"/>
</dbReference>
<comment type="caution">
    <text evidence="6">The sequence shown here is derived from an EMBL/GenBank/DDBJ whole genome shotgun (WGS) entry which is preliminary data.</text>
</comment>
<dbReference type="PANTHER" id="PTHR45639:SF10">
    <property type="entry name" value="HEAT SHOCK 70 KDA PROTEIN 16 ISOFORM X1"/>
    <property type="match status" value="1"/>
</dbReference>
<gene>
    <name evidence="6" type="ORF">M569_00693</name>
</gene>
<dbReference type="FunFam" id="3.30.30.30:FF:000002">
    <property type="entry name" value="Heat shock 70 kDa protein 4"/>
    <property type="match status" value="1"/>
</dbReference>
<dbReference type="SUPFAM" id="SSF100934">
    <property type="entry name" value="Heat shock protein 70kD (HSP70), C-terminal subdomain"/>
    <property type="match status" value="1"/>
</dbReference>
<name>S8EMX0_9LAMI</name>
<dbReference type="SUPFAM" id="SSF53067">
    <property type="entry name" value="Actin-like ATPase domain"/>
    <property type="match status" value="2"/>
</dbReference>
<dbReference type="GO" id="GO:0005524">
    <property type="term" value="F:ATP binding"/>
    <property type="evidence" value="ECO:0007669"/>
    <property type="project" value="UniProtKB-KW"/>
</dbReference>
<keyword evidence="5" id="KW-0175">Coiled coil</keyword>
<dbReference type="PANTHER" id="PTHR45639">
    <property type="entry name" value="HSC70CB, ISOFORM G-RELATED"/>
    <property type="match status" value="1"/>
</dbReference>
<dbReference type="SUPFAM" id="SSF100920">
    <property type="entry name" value="Heat shock protein 70kD (HSP70), peptide-binding domain"/>
    <property type="match status" value="1"/>
</dbReference>